<gene>
    <name evidence="3" type="ORF">SPRG_16569</name>
</gene>
<evidence type="ECO:0000259" key="2">
    <source>
        <dbReference type="Pfam" id="PF14295"/>
    </source>
</evidence>
<dbReference type="KEGG" id="spar:SPRG_16569"/>
<dbReference type="InterPro" id="IPR003609">
    <property type="entry name" value="Pan_app"/>
</dbReference>
<evidence type="ECO:0000313" key="4">
    <source>
        <dbReference type="Proteomes" id="UP000030745"/>
    </source>
</evidence>
<dbReference type="VEuPathDB" id="FungiDB:SPRG_16569"/>
<dbReference type="EMBL" id="KK583508">
    <property type="protein sequence ID" value="KDO18045.1"/>
    <property type="molecule type" value="Genomic_DNA"/>
</dbReference>
<feature type="domain" description="Apple" evidence="1">
    <location>
        <begin position="39"/>
        <end position="82"/>
    </location>
</feature>
<feature type="domain" description="Apple" evidence="2">
    <location>
        <begin position="98"/>
        <end position="144"/>
    </location>
</feature>
<evidence type="ECO:0000313" key="3">
    <source>
        <dbReference type="EMBL" id="KDO18045.1"/>
    </source>
</evidence>
<evidence type="ECO:0000259" key="1">
    <source>
        <dbReference type="Pfam" id="PF00024"/>
    </source>
</evidence>
<dbReference type="AlphaFoldDB" id="A0A067BMR9"/>
<name>A0A067BMR9_SAPPC</name>
<dbReference type="Proteomes" id="UP000030745">
    <property type="component" value="Unassembled WGS sequence"/>
</dbReference>
<dbReference type="RefSeq" id="XP_012211249.1">
    <property type="nucleotide sequence ID" value="XM_012355859.1"/>
</dbReference>
<accession>A0A067BMR9</accession>
<proteinExistence type="predicted"/>
<dbReference type="Pfam" id="PF14295">
    <property type="entry name" value="PAN_4"/>
    <property type="match status" value="1"/>
</dbReference>
<keyword evidence="4" id="KW-1185">Reference proteome</keyword>
<sequence length="161" mass="17466">MRASSTSRKVSDAEARWVLLPDMKIERGPLGGPEPSVLVDQCKKKCEDDPKCSSISFQATTWPNGVCTLYDSTPSLTPATATYSAIPYPAKYTCTLGEYTGRDVNKPKREVAKCSLENCARRASQNAGSNGFAWVAQTGTCVLKSIPEPARVRNTDRATLT</sequence>
<reference evidence="3 4" key="1">
    <citation type="journal article" date="2013" name="PLoS Genet.">
        <title>Distinctive expansion of potential virulence genes in the genome of the oomycete fish pathogen Saprolegnia parasitica.</title>
        <authorList>
            <person name="Jiang R.H."/>
            <person name="de Bruijn I."/>
            <person name="Haas B.J."/>
            <person name="Belmonte R."/>
            <person name="Lobach L."/>
            <person name="Christie J."/>
            <person name="van den Ackerveken G."/>
            <person name="Bottin A."/>
            <person name="Bulone V."/>
            <person name="Diaz-Moreno S.M."/>
            <person name="Dumas B."/>
            <person name="Fan L."/>
            <person name="Gaulin E."/>
            <person name="Govers F."/>
            <person name="Grenville-Briggs L.J."/>
            <person name="Horner N.R."/>
            <person name="Levin J.Z."/>
            <person name="Mammella M."/>
            <person name="Meijer H.J."/>
            <person name="Morris P."/>
            <person name="Nusbaum C."/>
            <person name="Oome S."/>
            <person name="Phillips A.J."/>
            <person name="van Rooyen D."/>
            <person name="Rzeszutek E."/>
            <person name="Saraiva M."/>
            <person name="Secombes C.J."/>
            <person name="Seidl M.F."/>
            <person name="Snel B."/>
            <person name="Stassen J.H."/>
            <person name="Sykes S."/>
            <person name="Tripathy S."/>
            <person name="van den Berg H."/>
            <person name="Vega-Arreguin J.C."/>
            <person name="Wawra S."/>
            <person name="Young S.K."/>
            <person name="Zeng Q."/>
            <person name="Dieguez-Uribeondo J."/>
            <person name="Russ C."/>
            <person name="Tyler B.M."/>
            <person name="van West P."/>
        </authorList>
    </citation>
    <scope>NUCLEOTIDE SEQUENCE [LARGE SCALE GENOMIC DNA]</scope>
    <source>
        <strain evidence="3 4">CBS 223.65</strain>
    </source>
</reference>
<dbReference type="GeneID" id="24138183"/>
<dbReference type="Pfam" id="PF00024">
    <property type="entry name" value="PAN_1"/>
    <property type="match status" value="1"/>
</dbReference>
<protein>
    <recommendedName>
        <fullName evidence="1 2">Apple domain-containing protein</fullName>
    </recommendedName>
</protein>
<organism evidence="3 4">
    <name type="scientific">Saprolegnia parasitica (strain CBS 223.65)</name>
    <dbReference type="NCBI Taxonomy" id="695850"/>
    <lineage>
        <taxon>Eukaryota</taxon>
        <taxon>Sar</taxon>
        <taxon>Stramenopiles</taxon>
        <taxon>Oomycota</taxon>
        <taxon>Saprolegniomycetes</taxon>
        <taxon>Saprolegniales</taxon>
        <taxon>Saprolegniaceae</taxon>
        <taxon>Saprolegnia</taxon>
    </lineage>
</organism>